<dbReference type="InterPro" id="IPR036638">
    <property type="entry name" value="HLH_DNA-bd_sf"/>
</dbReference>
<organism evidence="7 8">
    <name type="scientific">Metschnikowia aff. pulcherrima</name>
    <dbReference type="NCBI Taxonomy" id="2163413"/>
    <lineage>
        <taxon>Eukaryota</taxon>
        <taxon>Fungi</taxon>
        <taxon>Dikarya</taxon>
        <taxon>Ascomycota</taxon>
        <taxon>Saccharomycotina</taxon>
        <taxon>Pichiomycetes</taxon>
        <taxon>Metschnikowiaceae</taxon>
        <taxon>Metschnikowia</taxon>
    </lineage>
</organism>
<dbReference type="GO" id="GO:0000978">
    <property type="term" value="F:RNA polymerase II cis-regulatory region sequence-specific DNA binding"/>
    <property type="evidence" value="ECO:0007669"/>
    <property type="project" value="TreeGrafter"/>
</dbReference>
<evidence type="ECO:0000256" key="1">
    <source>
        <dbReference type="ARBA" id="ARBA00004123"/>
    </source>
</evidence>
<evidence type="ECO:0000256" key="5">
    <source>
        <dbReference type="SAM" id="MobiDB-lite"/>
    </source>
</evidence>
<evidence type="ECO:0000259" key="6">
    <source>
        <dbReference type="PROSITE" id="PS50888"/>
    </source>
</evidence>
<keyword evidence="7" id="KW-0238">DNA-binding</keyword>
<dbReference type="SUPFAM" id="SSF47459">
    <property type="entry name" value="HLH, helix-loop-helix DNA-binding domain"/>
    <property type="match status" value="1"/>
</dbReference>
<dbReference type="SMART" id="SM00353">
    <property type="entry name" value="HLH"/>
    <property type="match status" value="1"/>
</dbReference>
<evidence type="ECO:0000256" key="2">
    <source>
        <dbReference type="ARBA" id="ARBA00023015"/>
    </source>
</evidence>
<dbReference type="GO" id="GO:0000981">
    <property type="term" value="F:DNA-binding transcription factor activity, RNA polymerase II-specific"/>
    <property type="evidence" value="ECO:0007669"/>
    <property type="project" value="TreeGrafter"/>
</dbReference>
<reference evidence="8" key="1">
    <citation type="submission" date="2019-03" db="EMBL/GenBank/DDBJ databases">
        <title>Snf2 controls pulcherriminic acid biosynthesis and connects pigmentation and antifungal activity of the yeast Metschnikowia pulcherrima.</title>
        <authorList>
            <person name="Gore-Lloyd D."/>
            <person name="Sumann I."/>
            <person name="Brachmann A.O."/>
            <person name="Schneeberger K."/>
            <person name="Ortiz-Merino R.A."/>
            <person name="Moreno-Beltran M."/>
            <person name="Schlaefli M."/>
            <person name="Kirner P."/>
            <person name="Santos Kron A."/>
            <person name="Wolfe K.H."/>
            <person name="Piel J."/>
            <person name="Ahrens C.H."/>
            <person name="Henk D."/>
            <person name="Freimoser F.M."/>
        </authorList>
    </citation>
    <scope>NUCLEOTIDE SEQUENCE [LARGE SCALE GENOMIC DNA]</scope>
    <source>
        <strain evidence="8">APC 1.2</strain>
    </source>
</reference>
<evidence type="ECO:0000256" key="4">
    <source>
        <dbReference type="ARBA" id="ARBA00023242"/>
    </source>
</evidence>
<dbReference type="CDD" id="cd11387">
    <property type="entry name" value="bHLHzip_USF_MITF"/>
    <property type="match status" value="1"/>
</dbReference>
<feature type="compositionally biased region" description="Basic and acidic residues" evidence="5">
    <location>
        <begin position="109"/>
        <end position="123"/>
    </location>
</feature>
<evidence type="ECO:0000313" key="7">
    <source>
        <dbReference type="EMBL" id="QBM88164.1"/>
    </source>
</evidence>
<dbReference type="EMBL" id="CP034458">
    <property type="protein sequence ID" value="QBM88164.1"/>
    <property type="molecule type" value="Genomic_DNA"/>
</dbReference>
<dbReference type="GO" id="GO:0005634">
    <property type="term" value="C:nucleus"/>
    <property type="evidence" value="ECO:0007669"/>
    <property type="project" value="UniProtKB-SubCell"/>
</dbReference>
<dbReference type="PROSITE" id="PS50888">
    <property type="entry name" value="BHLH"/>
    <property type="match status" value="1"/>
</dbReference>
<dbReference type="AlphaFoldDB" id="A0A4P6XQY3"/>
<dbReference type="InterPro" id="IPR051732">
    <property type="entry name" value="USF"/>
</dbReference>
<dbReference type="STRING" id="2163413.A0A4P6XQY3"/>
<dbReference type="GO" id="GO:0046983">
    <property type="term" value="F:protein dimerization activity"/>
    <property type="evidence" value="ECO:0007669"/>
    <property type="project" value="InterPro"/>
</dbReference>
<feature type="domain" description="BHLH" evidence="6">
    <location>
        <begin position="109"/>
        <end position="190"/>
    </location>
</feature>
<proteinExistence type="predicted"/>
<feature type="compositionally biased region" description="Polar residues" evidence="5">
    <location>
        <begin position="1"/>
        <end position="30"/>
    </location>
</feature>
<gene>
    <name evidence="7" type="primary">MPUL0C01280</name>
    <name evidence="7" type="ORF">METSCH_C01280</name>
</gene>
<dbReference type="Proteomes" id="UP000292447">
    <property type="component" value="Chromosome III"/>
</dbReference>
<feature type="region of interest" description="Disordered" evidence="5">
    <location>
        <begin position="90"/>
        <end position="123"/>
    </location>
</feature>
<dbReference type="Pfam" id="PF00010">
    <property type="entry name" value="HLH"/>
    <property type="match status" value="1"/>
</dbReference>
<evidence type="ECO:0000256" key="3">
    <source>
        <dbReference type="ARBA" id="ARBA00023163"/>
    </source>
</evidence>
<sequence length="266" mass="28536">MSDLQHSFSQYSEKGFGNSASASPTNSKVPSINIGGLPASPGSPMNDLLGRSVDIKKQLLQSFHGHSSSFSGGVSGGGVTKPKLRRNSAYHVKSEDADLGDNGVGTGAEEGKEDQGIERKRRDNINEKIQELLTLIPSEYFLEKEQPAAGSTGAANHAFEEALSKLAGTRDGKPNKGQILTQAVEYIQTLQNTIDENNRKEVELFLKMKTLEKQQKGDKSSLANVPIAVEPTSAERALGEIGVGPESDGYFRKVLLESLNGGYSDQ</sequence>
<keyword evidence="4" id="KW-0539">Nucleus</keyword>
<keyword evidence="8" id="KW-1185">Reference proteome</keyword>
<dbReference type="Gene3D" id="4.10.280.10">
    <property type="entry name" value="Helix-loop-helix DNA-binding domain"/>
    <property type="match status" value="1"/>
</dbReference>
<name>A0A4P6XQY3_9ASCO</name>
<dbReference type="InterPro" id="IPR011598">
    <property type="entry name" value="bHLH_dom"/>
</dbReference>
<comment type="subcellular location">
    <subcellularLocation>
        <location evidence="1">Nucleus</location>
    </subcellularLocation>
</comment>
<protein>
    <submittedName>
        <fullName evidence="7">Helix-loop-helix DNA-binding domain-containing protein</fullName>
    </submittedName>
</protein>
<dbReference type="PANTHER" id="PTHR46117:SF3">
    <property type="entry name" value="FI24210P1"/>
    <property type="match status" value="1"/>
</dbReference>
<keyword evidence="3" id="KW-0804">Transcription</keyword>
<feature type="region of interest" description="Disordered" evidence="5">
    <location>
        <begin position="1"/>
        <end position="49"/>
    </location>
</feature>
<keyword evidence="2" id="KW-0805">Transcription regulation</keyword>
<dbReference type="PANTHER" id="PTHR46117">
    <property type="entry name" value="FI24210P1"/>
    <property type="match status" value="1"/>
</dbReference>
<accession>A0A4P6XQY3</accession>
<evidence type="ECO:0000313" key="8">
    <source>
        <dbReference type="Proteomes" id="UP000292447"/>
    </source>
</evidence>